<dbReference type="SMART" id="SM00747">
    <property type="entry name" value="CFEM"/>
    <property type="match status" value="1"/>
</dbReference>
<comment type="similarity">
    <text evidence="3">Belongs to the RBT5 family.</text>
</comment>
<evidence type="ECO:0000256" key="8">
    <source>
        <dbReference type="ARBA" id="ARBA00023288"/>
    </source>
</evidence>
<evidence type="ECO:0000256" key="3">
    <source>
        <dbReference type="ARBA" id="ARBA00010031"/>
    </source>
</evidence>
<evidence type="ECO:0000256" key="10">
    <source>
        <dbReference type="SAM" id="SignalP"/>
    </source>
</evidence>
<keyword evidence="6 10" id="KW-0732">Signal</keyword>
<keyword evidence="13" id="KW-1185">Reference proteome</keyword>
<dbReference type="InterPro" id="IPR008427">
    <property type="entry name" value="Extracellular_membr_CFEM_dom"/>
</dbReference>
<dbReference type="Proteomes" id="UP000250266">
    <property type="component" value="Unassembled WGS sequence"/>
</dbReference>
<dbReference type="Pfam" id="PF05730">
    <property type="entry name" value="CFEM"/>
    <property type="match status" value="1"/>
</dbReference>
<evidence type="ECO:0000256" key="1">
    <source>
        <dbReference type="ARBA" id="ARBA00004589"/>
    </source>
</evidence>
<evidence type="ECO:0000259" key="11">
    <source>
        <dbReference type="SMART" id="SM00747"/>
    </source>
</evidence>
<evidence type="ECO:0000256" key="4">
    <source>
        <dbReference type="ARBA" id="ARBA00022525"/>
    </source>
</evidence>
<evidence type="ECO:0000313" key="13">
    <source>
        <dbReference type="Proteomes" id="UP000250266"/>
    </source>
</evidence>
<gene>
    <name evidence="12" type="ORF">K432DRAFT_387171</name>
</gene>
<organism evidence="12 13">
    <name type="scientific">Lepidopterella palustris CBS 459.81</name>
    <dbReference type="NCBI Taxonomy" id="1314670"/>
    <lineage>
        <taxon>Eukaryota</taxon>
        <taxon>Fungi</taxon>
        <taxon>Dikarya</taxon>
        <taxon>Ascomycota</taxon>
        <taxon>Pezizomycotina</taxon>
        <taxon>Dothideomycetes</taxon>
        <taxon>Pleosporomycetidae</taxon>
        <taxon>Mytilinidiales</taxon>
        <taxon>Argynnaceae</taxon>
        <taxon>Lepidopterella</taxon>
    </lineage>
</organism>
<evidence type="ECO:0000256" key="9">
    <source>
        <dbReference type="SAM" id="Phobius"/>
    </source>
</evidence>
<keyword evidence="4" id="KW-0964">Secreted</keyword>
<reference evidence="12 13" key="1">
    <citation type="journal article" date="2016" name="Nat. Commun.">
        <title>Ectomycorrhizal ecology is imprinted in the genome of the dominant symbiotic fungus Cenococcum geophilum.</title>
        <authorList>
            <consortium name="DOE Joint Genome Institute"/>
            <person name="Peter M."/>
            <person name="Kohler A."/>
            <person name="Ohm R.A."/>
            <person name="Kuo A."/>
            <person name="Krutzmann J."/>
            <person name="Morin E."/>
            <person name="Arend M."/>
            <person name="Barry K.W."/>
            <person name="Binder M."/>
            <person name="Choi C."/>
            <person name="Clum A."/>
            <person name="Copeland A."/>
            <person name="Grisel N."/>
            <person name="Haridas S."/>
            <person name="Kipfer T."/>
            <person name="LaButti K."/>
            <person name="Lindquist E."/>
            <person name="Lipzen A."/>
            <person name="Maire R."/>
            <person name="Meier B."/>
            <person name="Mihaltcheva S."/>
            <person name="Molinier V."/>
            <person name="Murat C."/>
            <person name="Poggeler S."/>
            <person name="Quandt C.A."/>
            <person name="Sperisen C."/>
            <person name="Tritt A."/>
            <person name="Tisserant E."/>
            <person name="Crous P.W."/>
            <person name="Henrissat B."/>
            <person name="Nehls U."/>
            <person name="Egli S."/>
            <person name="Spatafora J.W."/>
            <person name="Grigoriev I.V."/>
            <person name="Martin F.M."/>
        </authorList>
    </citation>
    <scope>NUCLEOTIDE SEQUENCE [LARGE SCALE GENOMIC DNA]</scope>
    <source>
        <strain evidence="12 13">CBS 459.81</strain>
    </source>
</reference>
<dbReference type="OrthoDB" id="3777625at2759"/>
<evidence type="ECO:0000256" key="7">
    <source>
        <dbReference type="ARBA" id="ARBA00023157"/>
    </source>
</evidence>
<keyword evidence="9" id="KW-0812">Transmembrane</keyword>
<feature type="transmembrane region" description="Helical" evidence="9">
    <location>
        <begin position="232"/>
        <end position="258"/>
    </location>
</feature>
<feature type="chain" id="PRO_5034590602" description="CFEM domain-containing protein" evidence="10">
    <location>
        <begin position="20"/>
        <end position="270"/>
    </location>
</feature>
<dbReference type="GO" id="GO:0098552">
    <property type="term" value="C:side of membrane"/>
    <property type="evidence" value="ECO:0007669"/>
    <property type="project" value="UniProtKB-KW"/>
</dbReference>
<accession>A0A8E2DY39</accession>
<name>A0A8E2DY39_9PEZI</name>
<keyword evidence="5" id="KW-0336">GPI-anchor</keyword>
<keyword evidence="9" id="KW-1133">Transmembrane helix</keyword>
<evidence type="ECO:0000313" key="12">
    <source>
        <dbReference type="EMBL" id="OCK73821.1"/>
    </source>
</evidence>
<proteinExistence type="inferred from homology"/>
<protein>
    <recommendedName>
        <fullName evidence="11">CFEM domain-containing protein</fullName>
    </recommendedName>
</protein>
<keyword evidence="7" id="KW-1015">Disulfide bond</keyword>
<keyword evidence="5" id="KW-0325">Glycoprotein</keyword>
<dbReference type="EMBL" id="KV745645">
    <property type="protein sequence ID" value="OCK73821.1"/>
    <property type="molecule type" value="Genomic_DNA"/>
</dbReference>
<keyword evidence="9" id="KW-0472">Membrane</keyword>
<keyword evidence="8" id="KW-0449">Lipoprotein</keyword>
<feature type="domain" description="CFEM" evidence="11">
    <location>
        <begin position="138"/>
        <end position="198"/>
    </location>
</feature>
<feature type="signal peptide" evidence="10">
    <location>
        <begin position="1"/>
        <end position="19"/>
    </location>
</feature>
<evidence type="ECO:0000256" key="6">
    <source>
        <dbReference type="ARBA" id="ARBA00022729"/>
    </source>
</evidence>
<dbReference type="GO" id="GO:0005576">
    <property type="term" value="C:extracellular region"/>
    <property type="evidence" value="ECO:0007669"/>
    <property type="project" value="UniProtKB-SubCell"/>
</dbReference>
<comment type="subcellular location">
    <subcellularLocation>
        <location evidence="1">Membrane</location>
        <topology evidence="1">Lipid-anchor</topology>
        <topology evidence="1">GPI-anchor</topology>
    </subcellularLocation>
    <subcellularLocation>
        <location evidence="2">Secreted</location>
    </subcellularLocation>
</comment>
<sequence>MELKNSLILLLFIKGIATAKHVEYARQLHEQDNPPTRPRSLELHVRDTPTPTLDLSSLPSCVQANCLPNSMKLNCPTVSADCPTDVPSGSKDCFTYPLSCFCAAPTPITCAFHPCSWWDWMNVEDWFKNLCPAVKPIDYSTLPSCARDCISNNAFDYGCITSDATCFCSHNSVFGCEKKCKNTKDVDAILNWYTAQCHAPMASASNALNSAPIETDKAGAPSPPIKKRKLRWYEVMAIIVFVATAIALVVGVILIWMFDPESIKEKIKTS</sequence>
<evidence type="ECO:0000256" key="5">
    <source>
        <dbReference type="ARBA" id="ARBA00022622"/>
    </source>
</evidence>
<evidence type="ECO:0000256" key="2">
    <source>
        <dbReference type="ARBA" id="ARBA00004613"/>
    </source>
</evidence>
<dbReference type="AlphaFoldDB" id="A0A8E2DY39"/>